<sequence>MERLFHLIDVAVTHKLWKPIKLSKGGPALSYLAFADDLILLSEAYMDQVEIIQQCLDGQKVNIEKTRIFFSKNVTWAVKKEISDALKFQRTNNLGKYLGVTIHHERVNRRLLRSVMEKVNQRLSLWKTRNLSFAGRLTLTKFVLAAIPSYTMQKVFFPRQACDEIDKSCRSFLWGHTSDQRKIHAVAWSKICKLKNEGGLGLREMRLVNRSRFGPVATSICSQPSKLWVQVLRDKYKCGNEMMPVIKKKPTSSNIWRGICDAWSSVQPLIAWNVGDGKQVQFWMDSWLPSRTRLSEVSLEPVPEQEKGKSVSKYITEEGTWDLNHIRYLLPTSVWLEVIGSAPPSLVTDPDVLVWGGSSTGTYSMKSAYNAICTISNGSNVVFNLIWKWCGPE</sequence>
<reference evidence="1 2" key="1">
    <citation type="journal article" date="2012" name="Nat. Biotechnol.">
        <title>Draft genome sequence of pigeonpea (Cajanus cajan), an orphan legume crop of resource-poor farmers.</title>
        <authorList>
            <person name="Varshney R.K."/>
            <person name="Chen W."/>
            <person name="Li Y."/>
            <person name="Bharti A.K."/>
            <person name="Saxena R.K."/>
            <person name="Schlueter J.A."/>
            <person name="Donoghue M.T."/>
            <person name="Azam S."/>
            <person name="Fan G."/>
            <person name="Whaley A.M."/>
            <person name="Farmer A.D."/>
            <person name="Sheridan J."/>
            <person name="Iwata A."/>
            <person name="Tuteja R."/>
            <person name="Penmetsa R.V."/>
            <person name="Wu W."/>
            <person name="Upadhyaya H.D."/>
            <person name="Yang S.P."/>
            <person name="Shah T."/>
            <person name="Saxena K.B."/>
            <person name="Michael T."/>
            <person name="McCombie W.R."/>
            <person name="Yang B."/>
            <person name="Zhang G."/>
            <person name="Yang H."/>
            <person name="Wang J."/>
            <person name="Spillane C."/>
            <person name="Cook D.R."/>
            <person name="May G.D."/>
            <person name="Xu X."/>
            <person name="Jackson S.A."/>
        </authorList>
    </citation>
    <scope>NUCLEOTIDE SEQUENCE [LARGE SCALE GENOMIC DNA]</scope>
    <source>
        <strain evidence="2">cv. Asha</strain>
    </source>
</reference>
<dbReference type="Proteomes" id="UP000075243">
    <property type="component" value="Chromosome 6"/>
</dbReference>
<evidence type="ECO:0000313" key="1">
    <source>
        <dbReference type="EMBL" id="KYP67365.1"/>
    </source>
</evidence>
<dbReference type="PANTHER" id="PTHR33116">
    <property type="entry name" value="REVERSE TRANSCRIPTASE ZINC-BINDING DOMAIN-CONTAINING PROTEIN-RELATED-RELATED"/>
    <property type="match status" value="1"/>
</dbReference>
<proteinExistence type="predicted"/>
<organism evidence="1 2">
    <name type="scientific">Cajanus cajan</name>
    <name type="common">Pigeon pea</name>
    <name type="synonym">Cajanus indicus</name>
    <dbReference type="NCBI Taxonomy" id="3821"/>
    <lineage>
        <taxon>Eukaryota</taxon>
        <taxon>Viridiplantae</taxon>
        <taxon>Streptophyta</taxon>
        <taxon>Embryophyta</taxon>
        <taxon>Tracheophyta</taxon>
        <taxon>Spermatophyta</taxon>
        <taxon>Magnoliopsida</taxon>
        <taxon>eudicotyledons</taxon>
        <taxon>Gunneridae</taxon>
        <taxon>Pentapetalae</taxon>
        <taxon>rosids</taxon>
        <taxon>fabids</taxon>
        <taxon>Fabales</taxon>
        <taxon>Fabaceae</taxon>
        <taxon>Papilionoideae</taxon>
        <taxon>50 kb inversion clade</taxon>
        <taxon>NPAAA clade</taxon>
        <taxon>indigoferoid/millettioid clade</taxon>
        <taxon>Phaseoleae</taxon>
        <taxon>Cajanus</taxon>
    </lineage>
</organism>
<keyword evidence="2" id="KW-1185">Reference proteome</keyword>
<dbReference type="PANTHER" id="PTHR33116:SF70">
    <property type="entry name" value="NON-LTR RETROELEMENT REVERSE TRANSCRIPTASE-LIKE PROTEIN"/>
    <property type="match status" value="1"/>
</dbReference>
<gene>
    <name evidence="1" type="ORF">KK1_013693</name>
</gene>
<dbReference type="Gramene" id="C.cajan_13285.t">
    <property type="protein sequence ID" value="C.cajan_13285.t"/>
    <property type="gene ID" value="C.cajan_13285"/>
</dbReference>
<dbReference type="STRING" id="3821.A0A151TJZ2"/>
<protein>
    <submittedName>
        <fullName evidence="1">Ribonuclease H protein At1g65750 family</fullName>
    </submittedName>
</protein>
<accession>A0A151TJZ2</accession>
<dbReference type="EMBL" id="CM003608">
    <property type="protein sequence ID" value="KYP67365.1"/>
    <property type="molecule type" value="Genomic_DNA"/>
</dbReference>
<name>A0A151TJZ2_CAJCA</name>
<dbReference type="AlphaFoldDB" id="A0A151TJZ2"/>
<evidence type="ECO:0000313" key="2">
    <source>
        <dbReference type="Proteomes" id="UP000075243"/>
    </source>
</evidence>